<protein>
    <recommendedName>
        <fullName evidence="4">Sulfotransferase family protein</fullName>
    </recommendedName>
</protein>
<dbReference type="Pfam" id="PF17784">
    <property type="entry name" value="Sulfotransfer_4"/>
    <property type="match status" value="1"/>
</dbReference>
<reference evidence="2" key="1">
    <citation type="submission" date="2014-09" db="EMBL/GenBank/DDBJ databases">
        <title>Genome sequence of the luminous mushroom Mycena chlorophos for searching fungal bioluminescence genes.</title>
        <authorList>
            <person name="Tanaka Y."/>
            <person name="Kasuga D."/>
            <person name="Oba Y."/>
            <person name="Hase S."/>
            <person name="Sato K."/>
            <person name="Oba Y."/>
            <person name="Sakakibara Y."/>
        </authorList>
    </citation>
    <scope>NUCLEOTIDE SEQUENCE</scope>
</reference>
<evidence type="ECO:0000313" key="2">
    <source>
        <dbReference type="EMBL" id="GAT49506.1"/>
    </source>
</evidence>
<dbReference type="PANTHER" id="PTHR36978:SF4">
    <property type="entry name" value="P-LOOP CONTAINING NUCLEOSIDE TRIPHOSPHATE HYDROLASE PROTEIN"/>
    <property type="match status" value="1"/>
</dbReference>
<dbReference type="PANTHER" id="PTHR36978">
    <property type="entry name" value="P-LOOP CONTAINING NUCLEOTIDE TRIPHOSPHATE HYDROLASE"/>
    <property type="match status" value="1"/>
</dbReference>
<dbReference type="InterPro" id="IPR027417">
    <property type="entry name" value="P-loop_NTPase"/>
</dbReference>
<accession>A0ABQ0LEC8</accession>
<organism evidence="2 3">
    <name type="scientific">Mycena chlorophos</name>
    <name type="common">Agaric fungus</name>
    <name type="synonym">Agaricus chlorophos</name>
    <dbReference type="NCBI Taxonomy" id="658473"/>
    <lineage>
        <taxon>Eukaryota</taxon>
        <taxon>Fungi</taxon>
        <taxon>Dikarya</taxon>
        <taxon>Basidiomycota</taxon>
        <taxon>Agaricomycotina</taxon>
        <taxon>Agaricomycetes</taxon>
        <taxon>Agaricomycetidae</taxon>
        <taxon>Agaricales</taxon>
        <taxon>Marasmiineae</taxon>
        <taxon>Mycenaceae</taxon>
        <taxon>Mycena</taxon>
    </lineage>
</organism>
<dbReference type="InterPro" id="IPR040632">
    <property type="entry name" value="Sulfotransfer_4"/>
</dbReference>
<sequence length="224" mass="25542">MNNSREINAWINLMDAKFVHHQELGKAELDPLLGEFRVVADVPGLLFAKELVEAYPDARVILTLRDPDIWFRSMQTTLIPMLAPPPSALFTRIACLLDPSGLGRFIPFARRTLELVLGPLDELRHNPETAKGRYLAYNDDIRALVPPDRLLEYHIGRDGWAPLCAFLDREVPEADFPHRNDARSIMDGSRRQIWGIYRRFTIRAAIPTAFAVVAISLFRGWGQR</sequence>
<dbReference type="EMBL" id="DF845559">
    <property type="protein sequence ID" value="GAT49506.1"/>
    <property type="molecule type" value="Genomic_DNA"/>
</dbReference>
<dbReference type="SUPFAM" id="SSF52540">
    <property type="entry name" value="P-loop containing nucleoside triphosphate hydrolases"/>
    <property type="match status" value="1"/>
</dbReference>
<keyword evidence="1" id="KW-0812">Transmembrane</keyword>
<evidence type="ECO:0000256" key="1">
    <source>
        <dbReference type="SAM" id="Phobius"/>
    </source>
</evidence>
<keyword evidence="1" id="KW-1133">Transmembrane helix</keyword>
<keyword evidence="1" id="KW-0472">Membrane</keyword>
<feature type="transmembrane region" description="Helical" evidence="1">
    <location>
        <begin position="200"/>
        <end position="221"/>
    </location>
</feature>
<evidence type="ECO:0008006" key="4">
    <source>
        <dbReference type="Google" id="ProtNLM"/>
    </source>
</evidence>
<keyword evidence="3" id="KW-1185">Reference proteome</keyword>
<dbReference type="Gene3D" id="3.40.50.300">
    <property type="entry name" value="P-loop containing nucleotide triphosphate hydrolases"/>
    <property type="match status" value="1"/>
</dbReference>
<dbReference type="Proteomes" id="UP000815677">
    <property type="component" value="Unassembled WGS sequence"/>
</dbReference>
<proteinExistence type="predicted"/>
<name>A0ABQ0LEC8_MYCCL</name>
<gene>
    <name evidence="2" type="ORF">MCHLO_06815</name>
</gene>
<evidence type="ECO:0000313" key="3">
    <source>
        <dbReference type="Proteomes" id="UP000815677"/>
    </source>
</evidence>